<evidence type="ECO:0000313" key="1">
    <source>
        <dbReference type="EMBL" id="UWQ59955.1"/>
    </source>
</evidence>
<dbReference type="EMBL" id="CP081078">
    <property type="protein sequence ID" value="UWQ59955.1"/>
    <property type="molecule type" value="Genomic_DNA"/>
</dbReference>
<dbReference type="RefSeq" id="WP_260003779.1">
    <property type="nucleotide sequence ID" value="NZ_CP081078.1"/>
</dbReference>
<keyword evidence="2" id="KW-1185">Reference proteome</keyword>
<protein>
    <submittedName>
        <fullName evidence="1">Uncharacterized protein</fullName>
    </submittedName>
</protein>
<name>A0ABY5X081_LEICA</name>
<evidence type="ECO:0000313" key="2">
    <source>
        <dbReference type="Proteomes" id="UP001058184"/>
    </source>
</evidence>
<dbReference type="Proteomes" id="UP001058184">
    <property type="component" value="Chromosome"/>
</dbReference>
<proteinExistence type="predicted"/>
<organism evidence="1 2">
    <name type="scientific">Leisingera caerulea</name>
    <name type="common">Phaeobacter caeruleus</name>
    <dbReference type="NCBI Taxonomy" id="506591"/>
    <lineage>
        <taxon>Bacteria</taxon>
        <taxon>Pseudomonadati</taxon>
        <taxon>Pseudomonadota</taxon>
        <taxon>Alphaproteobacteria</taxon>
        <taxon>Rhodobacterales</taxon>
        <taxon>Roseobacteraceae</taxon>
        <taxon>Leisingera</taxon>
    </lineage>
</organism>
<sequence length="204" mass="22025">MLSIKADFDAAERLLSDLGRKQLPFATAMALNDTAAAVKEAEEREVESAFERPTPFTKRAFYVRRARKASLVATVGAKPVQAAYLKMQVSGGVRRPRGRALVVPAGARLNKYGNLPKGGLGRIKKRKGAFVASRNSGKAAHLPAGVYVRSGRGGRGPLKMQISFEPRASYRAAYKFGPVAMSAGSRTFPSAFTEALRRAIRTAK</sequence>
<reference evidence="1" key="1">
    <citation type="submission" date="2021-08" db="EMBL/GenBank/DDBJ databases">
        <authorList>
            <person name="Nwanade C."/>
            <person name="Wang M."/>
            <person name="Masoudi A."/>
            <person name="Yu Z."/>
            <person name="Liu J."/>
        </authorList>
    </citation>
    <scope>NUCLEOTIDE SEQUENCE</scope>
    <source>
        <strain evidence="1">S141</strain>
    </source>
</reference>
<gene>
    <name evidence="1" type="ORF">K3722_07445</name>
</gene>
<accession>A0ABY5X081</accession>